<dbReference type="AlphaFoldDB" id="A0A835YXI5"/>
<name>A0A835YXI5_9STRA</name>
<evidence type="ECO:0000313" key="2">
    <source>
        <dbReference type="Proteomes" id="UP000664859"/>
    </source>
</evidence>
<accession>A0A835YXI5</accession>
<evidence type="ECO:0000313" key="1">
    <source>
        <dbReference type="EMBL" id="KAG5183557.1"/>
    </source>
</evidence>
<organism evidence="1 2">
    <name type="scientific">Tribonema minus</name>
    <dbReference type="NCBI Taxonomy" id="303371"/>
    <lineage>
        <taxon>Eukaryota</taxon>
        <taxon>Sar</taxon>
        <taxon>Stramenopiles</taxon>
        <taxon>Ochrophyta</taxon>
        <taxon>PX clade</taxon>
        <taxon>Xanthophyceae</taxon>
        <taxon>Tribonematales</taxon>
        <taxon>Tribonemataceae</taxon>
        <taxon>Tribonema</taxon>
    </lineage>
</organism>
<sequence>MARSGCAWRKGDDCSDQVAPAQSGATLRACAEAIRGSRQELLPVRQSHYGATVTVAARTLPSAAQPHTRVTVTGSHNKANAKTNAHFNSQAHGKAYSSCNFKGANDKALSQAVRIADRQADCGADTKAYCHANHHNHSVNATHVQTNAGSTYPQALSSAHSKSDSCANYQSHCGTHQQAYKGANS</sequence>
<gene>
    <name evidence="1" type="ORF">JKP88DRAFT_245195</name>
</gene>
<protein>
    <submittedName>
        <fullName evidence="1">Uncharacterized protein</fullName>
    </submittedName>
</protein>
<reference evidence="1" key="1">
    <citation type="submission" date="2021-02" db="EMBL/GenBank/DDBJ databases">
        <title>First Annotated Genome of the Yellow-green Alga Tribonema minus.</title>
        <authorList>
            <person name="Mahan K.M."/>
        </authorList>
    </citation>
    <scope>NUCLEOTIDE SEQUENCE</scope>
    <source>
        <strain evidence="1">UTEX B ZZ1240</strain>
    </source>
</reference>
<comment type="caution">
    <text evidence="1">The sequence shown here is derived from an EMBL/GenBank/DDBJ whole genome shotgun (WGS) entry which is preliminary data.</text>
</comment>
<dbReference type="Proteomes" id="UP000664859">
    <property type="component" value="Unassembled WGS sequence"/>
</dbReference>
<keyword evidence="2" id="KW-1185">Reference proteome</keyword>
<proteinExistence type="predicted"/>
<dbReference type="EMBL" id="JAFCMP010000201">
    <property type="protein sequence ID" value="KAG5183557.1"/>
    <property type="molecule type" value="Genomic_DNA"/>
</dbReference>